<proteinExistence type="predicted"/>
<evidence type="ECO:0000313" key="2">
    <source>
        <dbReference type="EMBL" id="KAL0204555.1"/>
    </source>
</evidence>
<dbReference type="Proteomes" id="UP001529510">
    <property type="component" value="Unassembled WGS sequence"/>
</dbReference>
<reference evidence="2 3" key="1">
    <citation type="submission" date="2024-05" db="EMBL/GenBank/DDBJ databases">
        <title>Genome sequencing and assembly of Indian major carp, Cirrhinus mrigala (Hamilton, 1822).</title>
        <authorList>
            <person name="Mohindra V."/>
            <person name="Chowdhury L.M."/>
            <person name="Lal K."/>
            <person name="Jena J.K."/>
        </authorList>
    </citation>
    <scope>NUCLEOTIDE SEQUENCE [LARGE SCALE GENOMIC DNA]</scope>
    <source>
        <strain evidence="2">CM1030</strain>
        <tissue evidence="2">Blood</tissue>
    </source>
</reference>
<evidence type="ECO:0000313" key="3">
    <source>
        <dbReference type="Proteomes" id="UP001529510"/>
    </source>
</evidence>
<name>A0ABD0S185_CIRMR</name>
<gene>
    <name evidence="1" type="ORF">M9458_001698</name>
    <name evidence="2" type="ORF">M9458_002573</name>
</gene>
<accession>A0ABD0S185</accession>
<evidence type="ECO:0000313" key="1">
    <source>
        <dbReference type="EMBL" id="KAL0203680.1"/>
    </source>
</evidence>
<dbReference type="EMBL" id="JAMKFB020000001">
    <property type="protein sequence ID" value="KAL0204555.1"/>
    <property type="molecule type" value="Genomic_DNA"/>
</dbReference>
<organism evidence="2 3">
    <name type="scientific">Cirrhinus mrigala</name>
    <name type="common">Mrigala</name>
    <dbReference type="NCBI Taxonomy" id="683832"/>
    <lineage>
        <taxon>Eukaryota</taxon>
        <taxon>Metazoa</taxon>
        <taxon>Chordata</taxon>
        <taxon>Craniata</taxon>
        <taxon>Vertebrata</taxon>
        <taxon>Euteleostomi</taxon>
        <taxon>Actinopterygii</taxon>
        <taxon>Neopterygii</taxon>
        <taxon>Teleostei</taxon>
        <taxon>Ostariophysi</taxon>
        <taxon>Cypriniformes</taxon>
        <taxon>Cyprinidae</taxon>
        <taxon>Labeoninae</taxon>
        <taxon>Labeonini</taxon>
        <taxon>Cirrhinus</taxon>
    </lineage>
</organism>
<protein>
    <submittedName>
        <fullName evidence="2">Uncharacterized protein</fullName>
    </submittedName>
</protein>
<keyword evidence="3" id="KW-1185">Reference proteome</keyword>
<dbReference type="AlphaFoldDB" id="A0ABD0S185"/>
<feature type="non-terminal residue" evidence="2">
    <location>
        <position position="1"/>
    </location>
</feature>
<dbReference type="EMBL" id="JAMKFB020000001">
    <property type="protein sequence ID" value="KAL0203680.1"/>
    <property type="molecule type" value="Genomic_DNA"/>
</dbReference>
<sequence>STSCFKQHLKQPFDPGQITSGRQVTLPQHLLHKLKDLHLATAYTTIAHHLTAPQPLLVAPTAREQPLSPSH</sequence>
<comment type="caution">
    <text evidence="2">The sequence shown here is derived from an EMBL/GenBank/DDBJ whole genome shotgun (WGS) entry which is preliminary data.</text>
</comment>
<feature type="non-terminal residue" evidence="2">
    <location>
        <position position="71"/>
    </location>
</feature>